<keyword evidence="10" id="KW-0576">Peroxisome</keyword>
<organism evidence="18 19">
    <name type="scientific">Naumovozyma castellii</name>
    <name type="common">Yeast</name>
    <name type="synonym">Saccharomyces castellii</name>
    <dbReference type="NCBI Taxonomy" id="27288"/>
    <lineage>
        <taxon>Eukaryota</taxon>
        <taxon>Fungi</taxon>
        <taxon>Dikarya</taxon>
        <taxon>Ascomycota</taxon>
        <taxon>Saccharomycotina</taxon>
        <taxon>Saccharomycetes</taxon>
        <taxon>Saccharomycetales</taxon>
        <taxon>Saccharomycetaceae</taxon>
        <taxon>Naumovozyma</taxon>
    </lineage>
</organism>
<evidence type="ECO:0000256" key="12">
    <source>
        <dbReference type="ARBA" id="ARBA00034535"/>
    </source>
</evidence>
<evidence type="ECO:0000256" key="3">
    <source>
        <dbReference type="ARBA" id="ARBA00022443"/>
    </source>
</evidence>
<dbReference type="eggNOG" id="KOG3875">
    <property type="taxonomic scope" value="Eukaryota"/>
</dbReference>
<evidence type="ECO:0000256" key="1">
    <source>
        <dbReference type="ARBA" id="ARBA00004549"/>
    </source>
</evidence>
<dbReference type="KEGG" id="ncs:NCAS_0E02790"/>
<keyword evidence="3 14" id="KW-0728">SH3 domain</keyword>
<evidence type="ECO:0000256" key="16">
    <source>
        <dbReference type="SAM" id="Phobius"/>
    </source>
</evidence>
<dbReference type="CDD" id="cd11771">
    <property type="entry name" value="SH3_Pex13p_fungal"/>
    <property type="match status" value="1"/>
</dbReference>
<dbReference type="PANTHER" id="PTHR19332">
    <property type="entry name" value="PEROXISOMAL MEMBRANE PROTEIN PEX13"/>
    <property type="match status" value="1"/>
</dbReference>
<evidence type="ECO:0000256" key="4">
    <source>
        <dbReference type="ARBA" id="ARBA00022448"/>
    </source>
</evidence>
<feature type="compositionally biased region" description="Polar residues" evidence="15">
    <location>
        <begin position="15"/>
        <end position="25"/>
    </location>
</feature>
<evidence type="ECO:0000313" key="18">
    <source>
        <dbReference type="EMBL" id="CCC70349.1"/>
    </source>
</evidence>
<feature type="transmembrane region" description="Helical" evidence="16">
    <location>
        <begin position="257"/>
        <end position="276"/>
    </location>
</feature>
<gene>
    <name evidence="18" type="primary">NCAS0E02790</name>
    <name evidence="18" type="ordered locus">NCAS_0E02790</name>
</gene>
<dbReference type="GO" id="GO:0008320">
    <property type="term" value="F:protein transmembrane transporter activity"/>
    <property type="evidence" value="ECO:0007669"/>
    <property type="project" value="EnsemblFungi"/>
</dbReference>
<evidence type="ECO:0000256" key="6">
    <source>
        <dbReference type="ARBA" id="ARBA00022927"/>
    </source>
</evidence>
<dbReference type="FunFam" id="2.30.30.40:FF:000128">
    <property type="entry name" value="Peroxisomal membrane protein (Pex13)"/>
    <property type="match status" value="1"/>
</dbReference>
<reference key="2">
    <citation type="submission" date="2011-08" db="EMBL/GenBank/DDBJ databases">
        <title>Genome sequence of Naumovozyma castellii.</title>
        <authorList>
            <person name="Gordon J.L."/>
            <person name="Armisen D."/>
            <person name="Proux-Wera E."/>
            <person name="OhEigeartaigh S.S."/>
            <person name="Byrne K.P."/>
            <person name="Wolfe K.H."/>
        </authorList>
    </citation>
    <scope>NUCLEOTIDE SEQUENCE</scope>
    <source>
        <strain>Type strain:CBS 4309</strain>
    </source>
</reference>
<dbReference type="HOGENOM" id="CLU_034386_2_0_1"/>
<dbReference type="PANTHER" id="PTHR19332:SF1">
    <property type="entry name" value="PEROXISOMAL MEMBRANE PROTEIN PEX13"/>
    <property type="match status" value="1"/>
</dbReference>
<keyword evidence="7 16" id="KW-1133">Transmembrane helix</keyword>
<evidence type="ECO:0000256" key="11">
    <source>
        <dbReference type="ARBA" id="ARBA00029693"/>
    </source>
</evidence>
<comment type="subunit">
    <text evidence="13">Interacts (via SH3 domain) with PEX14 (via SH3-binding motif); forming the PEX13-PEX14 docking complex.</text>
</comment>
<evidence type="ECO:0000256" key="14">
    <source>
        <dbReference type="PROSITE-ProRule" id="PRU00192"/>
    </source>
</evidence>
<dbReference type="GeneID" id="96903980"/>
<keyword evidence="8" id="KW-0811">Translocation</keyword>
<dbReference type="OMA" id="EGWFPKK"/>
<dbReference type="RefSeq" id="XP_003676708.1">
    <property type="nucleotide sequence ID" value="XM_003676660.1"/>
</dbReference>
<dbReference type="Proteomes" id="UP000001640">
    <property type="component" value="Chromosome 5"/>
</dbReference>
<dbReference type="STRING" id="1064592.G0VFT2"/>
<dbReference type="InterPro" id="IPR035463">
    <property type="entry name" value="Pex13"/>
</dbReference>
<accession>G0VFT2</accession>
<evidence type="ECO:0000256" key="7">
    <source>
        <dbReference type="ARBA" id="ARBA00022989"/>
    </source>
</evidence>
<evidence type="ECO:0000256" key="2">
    <source>
        <dbReference type="ARBA" id="ARBA00006033"/>
    </source>
</evidence>
<evidence type="ECO:0000256" key="5">
    <source>
        <dbReference type="ARBA" id="ARBA00022692"/>
    </source>
</evidence>
<reference evidence="18 19" key="1">
    <citation type="journal article" date="2011" name="Proc. Natl. Acad. Sci. U.S.A.">
        <title>Evolutionary erosion of yeast sex chromosomes by mating-type switching accidents.</title>
        <authorList>
            <person name="Gordon J.L."/>
            <person name="Armisen D."/>
            <person name="Proux-Wera E."/>
            <person name="Oheigeartaigh S.S."/>
            <person name="Byrne K.P."/>
            <person name="Wolfe K.H."/>
        </authorList>
    </citation>
    <scope>NUCLEOTIDE SEQUENCE [LARGE SCALE GENOMIC DNA]</scope>
    <source>
        <strain evidence="19">ATCC 76901 / BCRC 22586 / CBS 4309 / NBRC 1992 / NRRL Y-12630</strain>
    </source>
</reference>
<dbReference type="Pfam" id="PF14604">
    <property type="entry name" value="SH3_9"/>
    <property type="match status" value="1"/>
</dbReference>
<proteinExistence type="inferred from homology"/>
<evidence type="ECO:0000256" key="15">
    <source>
        <dbReference type="SAM" id="MobiDB-lite"/>
    </source>
</evidence>
<comment type="similarity">
    <text evidence="2">Belongs to the peroxin-13 family.</text>
</comment>
<keyword evidence="5 16" id="KW-0812">Transmembrane</keyword>
<dbReference type="GO" id="GO:1990429">
    <property type="term" value="C:peroxisomal importomer complex"/>
    <property type="evidence" value="ECO:0007669"/>
    <property type="project" value="EnsemblFungi"/>
</dbReference>
<keyword evidence="19" id="KW-1185">Reference proteome</keyword>
<dbReference type="GO" id="GO:0030674">
    <property type="term" value="F:protein-macromolecule adaptor activity"/>
    <property type="evidence" value="ECO:0007669"/>
    <property type="project" value="EnsemblFungi"/>
</dbReference>
<evidence type="ECO:0000313" key="19">
    <source>
        <dbReference type="Proteomes" id="UP000001640"/>
    </source>
</evidence>
<keyword evidence="6" id="KW-0653">Protein transport</keyword>
<dbReference type="Gene3D" id="2.30.30.40">
    <property type="entry name" value="SH3 Domains"/>
    <property type="match status" value="1"/>
</dbReference>
<dbReference type="GO" id="GO:0016560">
    <property type="term" value="P:protein import into peroxisome matrix, docking"/>
    <property type="evidence" value="ECO:0007669"/>
    <property type="project" value="EnsemblFungi"/>
</dbReference>
<evidence type="ECO:0000256" key="10">
    <source>
        <dbReference type="ARBA" id="ARBA00023140"/>
    </source>
</evidence>
<comment type="subcellular location">
    <subcellularLocation>
        <location evidence="1">Peroxisome membrane</location>
        <topology evidence="1">Single-pass membrane protein</topology>
    </subcellularLocation>
</comment>
<dbReference type="PRINTS" id="PR00452">
    <property type="entry name" value="SH3DOMAIN"/>
</dbReference>
<dbReference type="AlphaFoldDB" id="G0VFT2"/>
<dbReference type="Pfam" id="PF04088">
    <property type="entry name" value="Peroxin-13_N"/>
    <property type="match status" value="1"/>
</dbReference>
<dbReference type="SUPFAM" id="SSF50044">
    <property type="entry name" value="SH3-domain"/>
    <property type="match status" value="1"/>
</dbReference>
<dbReference type="SMART" id="SM00326">
    <property type="entry name" value="SH3"/>
    <property type="match status" value="1"/>
</dbReference>
<evidence type="ECO:0000256" key="9">
    <source>
        <dbReference type="ARBA" id="ARBA00023136"/>
    </source>
</evidence>
<dbReference type="EMBL" id="HE576756">
    <property type="protein sequence ID" value="CCC70349.1"/>
    <property type="molecule type" value="Genomic_DNA"/>
</dbReference>
<evidence type="ECO:0000256" key="13">
    <source>
        <dbReference type="ARBA" id="ARBA00065871"/>
    </source>
</evidence>
<dbReference type="OrthoDB" id="10037838at2759"/>
<keyword evidence="4" id="KW-0813">Transport</keyword>
<dbReference type="InterPro" id="IPR001452">
    <property type="entry name" value="SH3_domain"/>
</dbReference>
<dbReference type="InterPro" id="IPR007223">
    <property type="entry name" value="Peroxin-13_N"/>
</dbReference>
<dbReference type="GO" id="GO:0005778">
    <property type="term" value="C:peroxisomal membrane"/>
    <property type="evidence" value="ECO:0007669"/>
    <property type="project" value="UniProtKB-SubCell"/>
</dbReference>
<dbReference type="InterPro" id="IPR036028">
    <property type="entry name" value="SH3-like_dom_sf"/>
</dbReference>
<name>G0VFT2_NAUCA</name>
<feature type="domain" description="SH3" evidence="17">
    <location>
        <begin position="302"/>
        <end position="368"/>
    </location>
</feature>
<keyword evidence="9 16" id="KW-0472">Membrane</keyword>
<evidence type="ECO:0000256" key="8">
    <source>
        <dbReference type="ARBA" id="ARBA00023010"/>
    </source>
</evidence>
<dbReference type="PROSITE" id="PS50002">
    <property type="entry name" value="SH3"/>
    <property type="match status" value="1"/>
</dbReference>
<sequence length="379" mass="42236">MSSSSSSVPRAKPWESTTENTNGNTRTHEPVMTAPASIEEEREGPDMTIPKRPASLVPPPQQQESNYNSNTYGGSYSANSYGGNYNSSFGGGTPYGYGHGYGYGYNSLYNDSGMGMGMGMGMNNGMYGGGGNGMMNNIGDSTRATFQLIESIIGAVTGFAQMLESSYLATHNSFFTMISVAEQFSYLKESLGSFLGIFTVIKFLKKILYRTTKGRMGKLGINGRSDNSPSSMIEEFKKFANNNGGNEKDEGKKRKRISWKPLIVFLMAVFGFPYLLNKFIARLNENQQKFLKNNNKEIIDPNKIEFARALYDFVPENPQIEAELKKGELMAIISQRDPVGRESNWWKVRTKDGSMGYVPYNYIEVIKRTTKRIEDVDEN</sequence>
<dbReference type="FunCoup" id="G0VFT2">
    <property type="interactions" value="203"/>
</dbReference>
<protein>
    <recommendedName>
        <fullName evidence="12">Peroxisomal membrane protein PEX13</fullName>
    </recommendedName>
    <alternativeName>
        <fullName evidence="11">Peroxin-13</fullName>
    </alternativeName>
</protein>
<feature type="region of interest" description="Disordered" evidence="15">
    <location>
        <begin position="1"/>
        <end position="71"/>
    </location>
</feature>
<dbReference type="InParanoid" id="G0VFT2"/>
<evidence type="ECO:0000259" key="17">
    <source>
        <dbReference type="PROSITE" id="PS50002"/>
    </source>
</evidence>